<dbReference type="GO" id="GO:0005886">
    <property type="term" value="C:plasma membrane"/>
    <property type="evidence" value="ECO:0007669"/>
    <property type="project" value="UniProtKB-SubCell"/>
</dbReference>
<feature type="transmembrane region" description="Helical" evidence="8">
    <location>
        <begin position="96"/>
        <end position="116"/>
    </location>
</feature>
<protein>
    <recommendedName>
        <fullName evidence="8">Probable membrane transporter protein</fullName>
    </recommendedName>
</protein>
<dbReference type="Pfam" id="PF01925">
    <property type="entry name" value="TauE"/>
    <property type="match status" value="1"/>
</dbReference>
<keyword evidence="10" id="KW-1185">Reference proteome</keyword>
<evidence type="ECO:0000256" key="3">
    <source>
        <dbReference type="ARBA" id="ARBA00022448"/>
    </source>
</evidence>
<comment type="similarity">
    <text evidence="2 8">Belongs to the 4-toluene sulfonate uptake permease (TSUP) (TC 2.A.102) family.</text>
</comment>
<gene>
    <name evidence="9" type="ORF">FME95_11565</name>
</gene>
<dbReference type="PANTHER" id="PTHR30269:SF37">
    <property type="entry name" value="MEMBRANE TRANSPORTER PROTEIN"/>
    <property type="match status" value="1"/>
</dbReference>
<evidence type="ECO:0000313" key="10">
    <source>
        <dbReference type="Proteomes" id="UP000321764"/>
    </source>
</evidence>
<feature type="transmembrane region" description="Helical" evidence="8">
    <location>
        <begin position="37"/>
        <end position="59"/>
    </location>
</feature>
<organism evidence="9 10">
    <name type="scientific">Reinekea thalattae</name>
    <dbReference type="NCBI Taxonomy" id="2593301"/>
    <lineage>
        <taxon>Bacteria</taxon>
        <taxon>Pseudomonadati</taxon>
        <taxon>Pseudomonadota</taxon>
        <taxon>Gammaproteobacteria</taxon>
        <taxon>Oceanospirillales</taxon>
        <taxon>Saccharospirillaceae</taxon>
        <taxon>Reinekea</taxon>
    </lineage>
</organism>
<feature type="transmembrane region" description="Helical" evidence="8">
    <location>
        <begin position="166"/>
        <end position="184"/>
    </location>
</feature>
<evidence type="ECO:0000256" key="8">
    <source>
        <dbReference type="RuleBase" id="RU363041"/>
    </source>
</evidence>
<feature type="transmembrane region" description="Helical" evidence="8">
    <location>
        <begin position="191"/>
        <end position="212"/>
    </location>
</feature>
<evidence type="ECO:0000313" key="9">
    <source>
        <dbReference type="EMBL" id="TXR52046.1"/>
    </source>
</evidence>
<evidence type="ECO:0000256" key="6">
    <source>
        <dbReference type="ARBA" id="ARBA00022989"/>
    </source>
</evidence>
<evidence type="ECO:0000256" key="1">
    <source>
        <dbReference type="ARBA" id="ARBA00004651"/>
    </source>
</evidence>
<accession>A0A5C8Z563</accession>
<keyword evidence="5 8" id="KW-0812">Transmembrane</keyword>
<dbReference type="InterPro" id="IPR052017">
    <property type="entry name" value="TSUP"/>
</dbReference>
<dbReference type="RefSeq" id="WP_147714642.1">
    <property type="nucleotide sequence ID" value="NZ_VKAD01000002.1"/>
</dbReference>
<dbReference type="OrthoDB" id="5739612at2"/>
<keyword evidence="3" id="KW-0813">Transport</keyword>
<dbReference type="Proteomes" id="UP000321764">
    <property type="component" value="Unassembled WGS sequence"/>
</dbReference>
<dbReference type="PANTHER" id="PTHR30269">
    <property type="entry name" value="TRANSMEMBRANE PROTEIN YFCA"/>
    <property type="match status" value="1"/>
</dbReference>
<dbReference type="EMBL" id="VKAD01000002">
    <property type="protein sequence ID" value="TXR52046.1"/>
    <property type="molecule type" value="Genomic_DNA"/>
</dbReference>
<feature type="transmembrane region" description="Helical" evidence="8">
    <location>
        <begin position="71"/>
        <end position="90"/>
    </location>
</feature>
<comment type="caution">
    <text evidence="9">The sequence shown here is derived from an EMBL/GenBank/DDBJ whole genome shotgun (WGS) entry which is preliminary data.</text>
</comment>
<feature type="transmembrane region" description="Helical" evidence="8">
    <location>
        <begin position="128"/>
        <end position="154"/>
    </location>
</feature>
<proteinExistence type="inferred from homology"/>
<evidence type="ECO:0000256" key="2">
    <source>
        <dbReference type="ARBA" id="ARBA00009142"/>
    </source>
</evidence>
<name>A0A5C8Z563_9GAMM</name>
<evidence type="ECO:0000256" key="4">
    <source>
        <dbReference type="ARBA" id="ARBA00022475"/>
    </source>
</evidence>
<evidence type="ECO:0000256" key="5">
    <source>
        <dbReference type="ARBA" id="ARBA00022692"/>
    </source>
</evidence>
<comment type="subcellular location">
    <subcellularLocation>
        <location evidence="1 8">Cell membrane</location>
        <topology evidence="1 8">Multi-pass membrane protein</topology>
    </subcellularLocation>
</comment>
<dbReference type="AlphaFoldDB" id="A0A5C8Z563"/>
<dbReference type="InterPro" id="IPR002781">
    <property type="entry name" value="TM_pro_TauE-like"/>
</dbReference>
<sequence length="245" mass="25869">MFESFWVLVLAVSIAGLVRGYAGFGFAAIAVVGLNFTLAPQLSIPVVLALDVLCSAGLWRQARQQADIATFKLLTTGAVLGIPFGLLLLLLIDAQLLKLIICIIILVLAIALLFDAKPRNADKLRVKLGFGMASGMGTAGASVGGPMIVCYMLASPLTASAQRATMILFFIVSEGVSISVQLASGLASYEFFIYTISLLLPTLLAVRAGQWLFNKNPPKSLKHFALPIMALAAILGISASVQAIF</sequence>
<feature type="transmembrane region" description="Helical" evidence="8">
    <location>
        <begin position="224"/>
        <end position="244"/>
    </location>
</feature>
<keyword evidence="7 8" id="KW-0472">Membrane</keyword>
<keyword evidence="6 8" id="KW-1133">Transmembrane helix</keyword>
<keyword evidence="4 8" id="KW-1003">Cell membrane</keyword>
<evidence type="ECO:0000256" key="7">
    <source>
        <dbReference type="ARBA" id="ARBA00023136"/>
    </source>
</evidence>
<reference evidence="9 10" key="1">
    <citation type="submission" date="2019-07" db="EMBL/GenBank/DDBJ databases">
        <title>Reinekea sp. strain SSH23 genome sequencing and assembly.</title>
        <authorList>
            <person name="Kim I."/>
        </authorList>
    </citation>
    <scope>NUCLEOTIDE SEQUENCE [LARGE SCALE GENOMIC DNA]</scope>
    <source>
        <strain evidence="9 10">SSH23</strain>
    </source>
</reference>